<dbReference type="Proteomes" id="UP001283361">
    <property type="component" value="Unassembled WGS sequence"/>
</dbReference>
<reference evidence="2" key="1">
    <citation type="journal article" date="2023" name="G3 (Bethesda)">
        <title>A reference genome for the long-term kleptoplast-retaining sea slug Elysia crispata morphotype clarki.</title>
        <authorList>
            <person name="Eastman K.E."/>
            <person name="Pendleton A.L."/>
            <person name="Shaikh M.A."/>
            <person name="Suttiyut T."/>
            <person name="Ogas R."/>
            <person name="Tomko P."/>
            <person name="Gavelis G."/>
            <person name="Widhalm J.R."/>
            <person name="Wisecaver J.H."/>
        </authorList>
    </citation>
    <scope>NUCLEOTIDE SEQUENCE</scope>
    <source>
        <strain evidence="2">ECLA1</strain>
    </source>
</reference>
<protein>
    <submittedName>
        <fullName evidence="2">Uncharacterized protein</fullName>
    </submittedName>
</protein>
<sequence length="120" mass="13473">MRTNSYKFTSPKSSALESRAVSVPAPEAEDALTSWLGSRHVRGMSVSLAFHQMPQARPKRPPSLPPDIKTHPAYRVRPVRLPVTPITLQGWLKLEILLVDSVTRDFFQISDRLDLENDGP</sequence>
<name>A0AAE1CWL0_9GAST</name>
<proteinExistence type="predicted"/>
<accession>A0AAE1CWL0</accession>
<dbReference type="EMBL" id="JAWDGP010006440">
    <property type="protein sequence ID" value="KAK3741195.1"/>
    <property type="molecule type" value="Genomic_DNA"/>
</dbReference>
<evidence type="ECO:0000313" key="2">
    <source>
        <dbReference type="EMBL" id="KAK3741195.1"/>
    </source>
</evidence>
<keyword evidence="3" id="KW-1185">Reference proteome</keyword>
<feature type="region of interest" description="Disordered" evidence="1">
    <location>
        <begin position="1"/>
        <end position="21"/>
    </location>
</feature>
<evidence type="ECO:0000256" key="1">
    <source>
        <dbReference type="SAM" id="MobiDB-lite"/>
    </source>
</evidence>
<gene>
    <name evidence="2" type="ORF">RRG08_062866</name>
</gene>
<evidence type="ECO:0000313" key="3">
    <source>
        <dbReference type="Proteomes" id="UP001283361"/>
    </source>
</evidence>
<organism evidence="2 3">
    <name type="scientific">Elysia crispata</name>
    <name type="common">lettuce slug</name>
    <dbReference type="NCBI Taxonomy" id="231223"/>
    <lineage>
        <taxon>Eukaryota</taxon>
        <taxon>Metazoa</taxon>
        <taxon>Spiralia</taxon>
        <taxon>Lophotrochozoa</taxon>
        <taxon>Mollusca</taxon>
        <taxon>Gastropoda</taxon>
        <taxon>Heterobranchia</taxon>
        <taxon>Euthyneura</taxon>
        <taxon>Panpulmonata</taxon>
        <taxon>Sacoglossa</taxon>
        <taxon>Placobranchoidea</taxon>
        <taxon>Plakobranchidae</taxon>
        <taxon>Elysia</taxon>
    </lineage>
</organism>
<dbReference type="AlphaFoldDB" id="A0AAE1CWL0"/>
<feature type="compositionally biased region" description="Polar residues" evidence="1">
    <location>
        <begin position="1"/>
        <end position="16"/>
    </location>
</feature>
<comment type="caution">
    <text evidence="2">The sequence shown here is derived from an EMBL/GenBank/DDBJ whole genome shotgun (WGS) entry which is preliminary data.</text>
</comment>